<dbReference type="PROSITE" id="PS00370">
    <property type="entry name" value="PEP_ENZYMES_PHOS_SITE"/>
    <property type="match status" value="1"/>
</dbReference>
<dbReference type="Gene3D" id="3.50.30.10">
    <property type="entry name" value="Phosphohistidine domain"/>
    <property type="match status" value="1"/>
</dbReference>
<dbReference type="Gene3D" id="1.10.189.10">
    <property type="entry name" value="Pyruvate Phosphate Dikinase, domain 2"/>
    <property type="match status" value="1"/>
</dbReference>
<dbReference type="NCBIfam" id="NF004531">
    <property type="entry name" value="PRK05878.1"/>
    <property type="match status" value="1"/>
</dbReference>
<dbReference type="Proteomes" id="UP000320095">
    <property type="component" value="Unassembled WGS sequence"/>
</dbReference>
<feature type="domain" description="PEP-utilising enzyme mobile" evidence="1">
    <location>
        <begin position="433"/>
        <end position="501"/>
    </location>
</feature>
<dbReference type="Gene3D" id="1.20.80.30">
    <property type="match status" value="1"/>
</dbReference>
<dbReference type="PANTHER" id="PTHR22931">
    <property type="entry name" value="PHOSPHOENOLPYRUVATE DIKINASE-RELATED"/>
    <property type="match status" value="1"/>
</dbReference>
<dbReference type="InterPro" id="IPR002192">
    <property type="entry name" value="PPDK_AMP/ATP-bd"/>
</dbReference>
<dbReference type="Gene3D" id="3.30.1490.20">
    <property type="entry name" value="ATP-grasp fold, A domain"/>
    <property type="match status" value="2"/>
</dbReference>
<dbReference type="EC" id="2.7.9.1" evidence="3"/>
<dbReference type="InterPro" id="IPR018274">
    <property type="entry name" value="PEP_util_AS"/>
</dbReference>
<keyword evidence="3" id="KW-0670">Pyruvate</keyword>
<dbReference type="InterPro" id="IPR010121">
    <property type="entry name" value="Pyruvate_phosphate_dikinase"/>
</dbReference>
<dbReference type="EMBL" id="RCZG01000003">
    <property type="protein sequence ID" value="TPG35162.1"/>
    <property type="molecule type" value="Genomic_DNA"/>
</dbReference>
<protein>
    <submittedName>
        <fullName evidence="3">Pyruvate, phosphate dikinase</fullName>
        <ecNumber evidence="3">2.7.9.1</ecNumber>
    </submittedName>
</protein>
<evidence type="ECO:0000313" key="4">
    <source>
        <dbReference type="Proteomes" id="UP000320095"/>
    </source>
</evidence>
<gene>
    <name evidence="3" type="ORF">EAH80_10405</name>
</gene>
<dbReference type="InterPro" id="IPR008279">
    <property type="entry name" value="PEP-util_enz_mobile_dom"/>
</dbReference>
<accession>A0A502EDW7</accession>
<evidence type="ECO:0000259" key="2">
    <source>
        <dbReference type="Pfam" id="PF01326"/>
    </source>
</evidence>
<dbReference type="AlphaFoldDB" id="A0A502EDW7"/>
<dbReference type="Pfam" id="PF01326">
    <property type="entry name" value="PPDK_N"/>
    <property type="match status" value="1"/>
</dbReference>
<dbReference type="Pfam" id="PF00391">
    <property type="entry name" value="PEP-utilizers"/>
    <property type="match status" value="1"/>
</dbReference>
<dbReference type="SUPFAM" id="SSF56059">
    <property type="entry name" value="Glutathione synthetase ATP-binding domain-like"/>
    <property type="match status" value="1"/>
</dbReference>
<dbReference type="GO" id="GO:0005524">
    <property type="term" value="F:ATP binding"/>
    <property type="evidence" value="ECO:0007669"/>
    <property type="project" value="InterPro"/>
</dbReference>
<keyword evidence="3" id="KW-0808">Transferase</keyword>
<name>A0A502EDW7_9MYCO</name>
<evidence type="ECO:0000313" key="3">
    <source>
        <dbReference type="EMBL" id="TPG35162.1"/>
    </source>
</evidence>
<proteinExistence type="predicted"/>
<organism evidence="3 4">
    <name type="scientific">Mycolicibacterium hodleri</name>
    <dbReference type="NCBI Taxonomy" id="49897"/>
    <lineage>
        <taxon>Bacteria</taxon>
        <taxon>Bacillati</taxon>
        <taxon>Actinomycetota</taxon>
        <taxon>Actinomycetes</taxon>
        <taxon>Mycobacteriales</taxon>
        <taxon>Mycobacteriaceae</taxon>
        <taxon>Mycolicibacterium</taxon>
    </lineage>
</organism>
<dbReference type="Gene3D" id="3.30.470.20">
    <property type="entry name" value="ATP-grasp fold, B domain"/>
    <property type="match status" value="1"/>
</dbReference>
<keyword evidence="4" id="KW-1185">Reference proteome</keyword>
<dbReference type="InterPro" id="IPR013815">
    <property type="entry name" value="ATP_grasp_subdomain_1"/>
</dbReference>
<keyword evidence="3" id="KW-0418">Kinase</keyword>
<evidence type="ECO:0000259" key="1">
    <source>
        <dbReference type="Pfam" id="PF00391"/>
    </source>
</evidence>
<dbReference type="SUPFAM" id="SSF52009">
    <property type="entry name" value="Phosphohistidine domain"/>
    <property type="match status" value="1"/>
</dbReference>
<feature type="domain" description="Pyruvate phosphate dikinase AMP/ATP-binding" evidence="2">
    <location>
        <begin position="135"/>
        <end position="299"/>
    </location>
</feature>
<dbReference type="GO" id="GO:0050242">
    <property type="term" value="F:pyruvate, phosphate dikinase activity"/>
    <property type="evidence" value="ECO:0007669"/>
    <property type="project" value="UniProtKB-EC"/>
</dbReference>
<reference evidence="3 4" key="1">
    <citation type="journal article" date="2019" name="Environ. Microbiol.">
        <title>Species interactions and distinct microbial communities in high Arctic permafrost affected cryosols are associated with the CH4 and CO2 gas fluxes.</title>
        <authorList>
            <person name="Altshuler I."/>
            <person name="Hamel J."/>
            <person name="Turney S."/>
            <person name="Magnuson E."/>
            <person name="Levesque R."/>
            <person name="Greer C."/>
            <person name="Whyte L.G."/>
        </authorList>
    </citation>
    <scope>NUCLEOTIDE SEQUENCE [LARGE SCALE GENOMIC DNA]</scope>
    <source>
        <strain evidence="3 4">S5.20</strain>
    </source>
</reference>
<dbReference type="PANTHER" id="PTHR22931:SF9">
    <property type="entry name" value="PYRUVATE, PHOSPHATE DIKINASE 1, CHLOROPLASTIC"/>
    <property type="match status" value="1"/>
</dbReference>
<dbReference type="GO" id="GO:0016301">
    <property type="term" value="F:kinase activity"/>
    <property type="evidence" value="ECO:0007669"/>
    <property type="project" value="UniProtKB-KW"/>
</dbReference>
<comment type="caution">
    <text evidence="3">The sequence shown here is derived from an EMBL/GenBank/DDBJ whole genome shotgun (WGS) entry which is preliminary data.</text>
</comment>
<sequence length="549" mass="57140">MPMAPNDAAVTLSEHCVPCFTRLVTHLLTLGHSWEVSKHHGARRRSAAMTLGAGSRHVHAVHRHTAAALHVGLDEATRTVVGGKGRAVAAMAAMGLPVPPAFCVTSEWCDECAHDPAAIVDRMWQDVLGGLTVLEQRTGCTFGAGPHPLLLSVRSSGVTSMPGMLDTVLNVGIDDAVADALGTRYSAQFAHDTRERFRRGYRRAVQGDAAVPDEPMAQLRGAIEAVASSWSSSRVTAYRAHHRLERGGIAILLQAMVFGNLDARSGTGVMFTRDPASGASRPFGEWLPAAQGDDVVSGTSDAEPLDGMRDRLPDAYDELIDAGMRLERLGADVQDVEFTVEAGRLWLLQSRVAKRSPRAAVRLAVAFHDEGVIDHVEVLRRVTPEQLAAALEVRSAPSGPPLATGAAACPGVASGLVCVSSDDAIEAADDGRDAILVRPTTSPDDVAGMMAAKAVVTEVGGASSHAAIVARELGIPAVVGCGVGISDLLAGRTVTVDGDAGEVRDGEASAAGPADDPELLRFAELVRSADDAAAEPLQAVLRAAGGGLG</sequence>
<dbReference type="InterPro" id="IPR036637">
    <property type="entry name" value="Phosphohistidine_dom_sf"/>
</dbReference>